<feature type="region of interest" description="Disordered" evidence="1">
    <location>
        <begin position="459"/>
        <end position="485"/>
    </location>
</feature>
<dbReference type="AlphaFoldDB" id="A0A2S5BIM9"/>
<feature type="compositionally biased region" description="Polar residues" evidence="1">
    <location>
        <begin position="464"/>
        <end position="479"/>
    </location>
</feature>
<name>A0A2S5BIM9_9BASI</name>
<dbReference type="OrthoDB" id="2162449at2759"/>
<dbReference type="EMBL" id="PJQD01000002">
    <property type="protein sequence ID" value="POY76636.1"/>
    <property type="molecule type" value="Genomic_DNA"/>
</dbReference>
<evidence type="ECO:0000256" key="1">
    <source>
        <dbReference type="SAM" id="MobiDB-lite"/>
    </source>
</evidence>
<feature type="region of interest" description="Disordered" evidence="1">
    <location>
        <begin position="599"/>
        <end position="629"/>
    </location>
</feature>
<feature type="region of interest" description="Disordered" evidence="1">
    <location>
        <begin position="404"/>
        <end position="431"/>
    </location>
</feature>
<comment type="caution">
    <text evidence="2">The sequence shown here is derived from an EMBL/GenBank/DDBJ whole genome shotgun (WGS) entry which is preliminary data.</text>
</comment>
<dbReference type="STRING" id="741276.A0A2S5BIM9"/>
<dbReference type="Proteomes" id="UP000237144">
    <property type="component" value="Unassembled WGS sequence"/>
</dbReference>
<accession>A0A2S5BIM9</accession>
<gene>
    <name evidence="2" type="ORF">BMF94_0228</name>
</gene>
<feature type="region of interest" description="Disordered" evidence="1">
    <location>
        <begin position="513"/>
        <end position="576"/>
    </location>
</feature>
<feature type="compositionally biased region" description="Low complexity" evidence="1">
    <location>
        <begin position="195"/>
        <end position="205"/>
    </location>
</feature>
<evidence type="ECO:0000313" key="3">
    <source>
        <dbReference type="Proteomes" id="UP000237144"/>
    </source>
</evidence>
<feature type="compositionally biased region" description="Polar residues" evidence="1">
    <location>
        <begin position="294"/>
        <end position="315"/>
    </location>
</feature>
<feature type="compositionally biased region" description="Low complexity" evidence="1">
    <location>
        <begin position="345"/>
        <end position="364"/>
    </location>
</feature>
<keyword evidence="3" id="KW-1185">Reference proteome</keyword>
<evidence type="ECO:0000313" key="2">
    <source>
        <dbReference type="EMBL" id="POY76636.1"/>
    </source>
</evidence>
<reference evidence="2 3" key="1">
    <citation type="journal article" date="2018" name="Front. Microbiol.">
        <title>Prospects for Fungal Bioremediation of Acidic Radioactive Waste Sites: Characterization and Genome Sequence of Rhodotorula taiwanensis MD1149.</title>
        <authorList>
            <person name="Tkavc R."/>
            <person name="Matrosova V.Y."/>
            <person name="Grichenko O.E."/>
            <person name="Gostincar C."/>
            <person name="Volpe R.P."/>
            <person name="Klimenkova P."/>
            <person name="Gaidamakova E.K."/>
            <person name="Zhou C.E."/>
            <person name="Stewart B.J."/>
            <person name="Lyman M.G."/>
            <person name="Malfatti S.A."/>
            <person name="Rubinfeld B."/>
            <person name="Courtot M."/>
            <person name="Singh J."/>
            <person name="Dalgard C.L."/>
            <person name="Hamilton T."/>
            <person name="Frey K.G."/>
            <person name="Gunde-Cimerman N."/>
            <person name="Dugan L."/>
            <person name="Daly M.J."/>
        </authorList>
    </citation>
    <scope>NUCLEOTIDE SEQUENCE [LARGE SCALE GENOMIC DNA]</scope>
    <source>
        <strain evidence="2 3">MD1149</strain>
    </source>
</reference>
<feature type="region of interest" description="Disordered" evidence="1">
    <location>
        <begin position="269"/>
        <end position="319"/>
    </location>
</feature>
<proteinExistence type="predicted"/>
<sequence>MTAQAAHERTLLVLFAPEATLGAPYARRIVVQAGLAVFEEDKLSGEELEEAGLDLGLGTGDGQPTSDVDASTEVHTAWIVEGPNATAAMKALRAGRRVLALTARHHPDMAIEVLFPSLAISQTSPAAAVASAPFPPAQAPPPPKPFALSNAAFRIQPESPPAVDAERKLSPAIERALAEVEAREEQQRLRKISRSSRASSQGTSSPLASRDPSGPGSVPEPRVFSLRTPSPELAVEGRHDVEEEDVQALTAGSADVTPTIAVPEQLAQEPNACASPARSRASSVVSDRSAGASLHSSTASTSFRARPAPSSTSKPAIQPRLTKAAALRLGLALPPPTPRRSTVQALAAPATPAASAATPRSLAAPAITPRMSKAAALRLGKAEPPASTATTTPRVRQSISTAERAAMDRARRQSAAATVGDNPPAATPKPRVEVRMSRAALLREGLDVKAEQTRFAKPAGRASLSASTSGPVQVTSPTATAAGGRRSLVSADLKALREPSVAPRMTKAASLRASMVGTGARPSLSSSFGGNPTRPISSRPASAASLSSSVSRAPSSTTSASIPGPVQPRRSVSVAATAPPTLAPRLNKAAELRRAMMTANTVSTPDASVNVKKAGTNGPIRRKAFGEHN</sequence>
<feature type="compositionally biased region" description="Low complexity" evidence="1">
    <location>
        <begin position="532"/>
        <end position="563"/>
    </location>
</feature>
<feature type="region of interest" description="Disordered" evidence="1">
    <location>
        <begin position="332"/>
        <end position="364"/>
    </location>
</feature>
<feature type="compositionally biased region" description="Low complexity" evidence="1">
    <location>
        <begin position="272"/>
        <end position="293"/>
    </location>
</feature>
<protein>
    <submittedName>
        <fullName evidence="2">Uncharacterized protein</fullName>
    </submittedName>
</protein>
<feature type="region of interest" description="Disordered" evidence="1">
    <location>
        <begin position="180"/>
        <end position="233"/>
    </location>
</feature>
<organism evidence="2 3">
    <name type="scientific">Rhodotorula taiwanensis</name>
    <dbReference type="NCBI Taxonomy" id="741276"/>
    <lineage>
        <taxon>Eukaryota</taxon>
        <taxon>Fungi</taxon>
        <taxon>Dikarya</taxon>
        <taxon>Basidiomycota</taxon>
        <taxon>Pucciniomycotina</taxon>
        <taxon>Microbotryomycetes</taxon>
        <taxon>Sporidiobolales</taxon>
        <taxon>Sporidiobolaceae</taxon>
        <taxon>Rhodotorula</taxon>
    </lineage>
</organism>